<dbReference type="STRING" id="1423734.FC83_GL001978"/>
<evidence type="ECO:0000256" key="7">
    <source>
        <dbReference type="ARBA" id="ARBA00022777"/>
    </source>
</evidence>
<dbReference type="Gene3D" id="3.40.50.510">
    <property type="entry name" value="Phosphotransferase system, mannose-type IIA component"/>
    <property type="match status" value="1"/>
</dbReference>
<feature type="domain" description="PTS EIIA type-4" evidence="8">
    <location>
        <begin position="2"/>
        <end position="117"/>
    </location>
</feature>
<keyword evidence="3" id="KW-0963">Cytoplasm</keyword>
<evidence type="ECO:0000259" key="8">
    <source>
        <dbReference type="PROSITE" id="PS51096"/>
    </source>
</evidence>
<evidence type="ECO:0000256" key="5">
    <source>
        <dbReference type="ARBA" id="ARBA00022679"/>
    </source>
</evidence>
<dbReference type="PATRIC" id="fig|1423734.3.peg.2002"/>
<name>A0A0R1Y3X8_9LACO</name>
<dbReference type="RefSeq" id="WP_057002503.1">
    <property type="nucleotide sequence ID" value="NZ_AZGA01000020.1"/>
</dbReference>
<evidence type="ECO:0000313" key="9">
    <source>
        <dbReference type="EMBL" id="KRM34841.1"/>
    </source>
</evidence>
<evidence type="ECO:0000256" key="1">
    <source>
        <dbReference type="ARBA" id="ARBA00004496"/>
    </source>
</evidence>
<dbReference type="PROSITE" id="PS51096">
    <property type="entry name" value="PTS_EIIA_TYPE_4"/>
    <property type="match status" value="1"/>
</dbReference>
<dbReference type="Pfam" id="PF03610">
    <property type="entry name" value="EIIA-man"/>
    <property type="match status" value="1"/>
</dbReference>
<accession>A0A0R1Y3X8</accession>
<reference evidence="9 10" key="1">
    <citation type="journal article" date="2015" name="Genome Announc.">
        <title>Expanding the biotechnology potential of lactobacilli through comparative genomics of 213 strains and associated genera.</title>
        <authorList>
            <person name="Sun Z."/>
            <person name="Harris H.M."/>
            <person name="McCann A."/>
            <person name="Guo C."/>
            <person name="Argimon S."/>
            <person name="Zhang W."/>
            <person name="Yang X."/>
            <person name="Jeffery I.B."/>
            <person name="Cooney J.C."/>
            <person name="Kagawa T.F."/>
            <person name="Liu W."/>
            <person name="Song Y."/>
            <person name="Salvetti E."/>
            <person name="Wrobel A."/>
            <person name="Rasinkangas P."/>
            <person name="Parkhill J."/>
            <person name="Rea M.C."/>
            <person name="O'Sullivan O."/>
            <person name="Ritari J."/>
            <person name="Douillard F.P."/>
            <person name="Paul Ross R."/>
            <person name="Yang R."/>
            <person name="Briner A.E."/>
            <person name="Felis G.E."/>
            <person name="de Vos W.M."/>
            <person name="Barrangou R."/>
            <person name="Klaenhammer T.R."/>
            <person name="Caufield P.W."/>
            <person name="Cui Y."/>
            <person name="Zhang H."/>
            <person name="O'Toole P.W."/>
        </authorList>
    </citation>
    <scope>NUCLEOTIDE SEQUENCE [LARGE SCALE GENOMIC DNA]</scope>
    <source>
        <strain evidence="9 10">DSM 18527</strain>
    </source>
</reference>
<evidence type="ECO:0000256" key="6">
    <source>
        <dbReference type="ARBA" id="ARBA00022683"/>
    </source>
</evidence>
<dbReference type="GO" id="GO:0005737">
    <property type="term" value="C:cytoplasm"/>
    <property type="evidence" value="ECO:0007669"/>
    <property type="project" value="UniProtKB-SubCell"/>
</dbReference>
<dbReference type="CDD" id="cd00006">
    <property type="entry name" value="PTS_IIA_man"/>
    <property type="match status" value="1"/>
</dbReference>
<dbReference type="GO" id="GO:0009401">
    <property type="term" value="P:phosphoenolpyruvate-dependent sugar phosphotransferase system"/>
    <property type="evidence" value="ECO:0007669"/>
    <property type="project" value="UniProtKB-KW"/>
</dbReference>
<proteinExistence type="predicted"/>
<keyword evidence="4" id="KW-0762">Sugar transport</keyword>
<organism evidence="9 10">
    <name type="scientific">Agrilactobacillus composti DSM 18527 = JCM 14202</name>
    <dbReference type="NCBI Taxonomy" id="1423734"/>
    <lineage>
        <taxon>Bacteria</taxon>
        <taxon>Bacillati</taxon>
        <taxon>Bacillota</taxon>
        <taxon>Bacilli</taxon>
        <taxon>Lactobacillales</taxon>
        <taxon>Lactobacillaceae</taxon>
        <taxon>Agrilactobacillus</taxon>
    </lineage>
</organism>
<dbReference type="eggNOG" id="COG2893">
    <property type="taxonomic scope" value="Bacteria"/>
</dbReference>
<keyword evidence="5" id="KW-0808">Transferase</keyword>
<dbReference type="SUPFAM" id="SSF53062">
    <property type="entry name" value="PTS system fructose IIA component-like"/>
    <property type="match status" value="1"/>
</dbReference>
<gene>
    <name evidence="9" type="ORF">FC83_GL001978</name>
</gene>
<evidence type="ECO:0000256" key="4">
    <source>
        <dbReference type="ARBA" id="ARBA00022597"/>
    </source>
</evidence>
<dbReference type="EMBL" id="AZGA01000020">
    <property type="protein sequence ID" value="KRM34841.1"/>
    <property type="molecule type" value="Genomic_DNA"/>
</dbReference>
<protein>
    <recommendedName>
        <fullName evidence="8">PTS EIIA type-4 domain-containing protein</fullName>
    </recommendedName>
</protein>
<dbReference type="InterPro" id="IPR051471">
    <property type="entry name" value="Bacterial_PTS_sugar_comp"/>
</dbReference>
<evidence type="ECO:0000313" key="10">
    <source>
        <dbReference type="Proteomes" id="UP000051236"/>
    </source>
</evidence>
<evidence type="ECO:0000256" key="2">
    <source>
        <dbReference type="ARBA" id="ARBA00022448"/>
    </source>
</evidence>
<keyword evidence="6" id="KW-0598">Phosphotransferase system</keyword>
<comment type="subcellular location">
    <subcellularLocation>
        <location evidence="1">Cytoplasm</location>
    </subcellularLocation>
</comment>
<dbReference type="InterPro" id="IPR004701">
    <property type="entry name" value="PTS_EIIA_man-typ"/>
</dbReference>
<keyword evidence="2" id="KW-0813">Transport</keyword>
<evidence type="ECO:0000256" key="3">
    <source>
        <dbReference type="ARBA" id="ARBA00022490"/>
    </source>
</evidence>
<comment type="caution">
    <text evidence="9">The sequence shown here is derived from an EMBL/GenBank/DDBJ whole genome shotgun (WGS) entry which is preliminary data.</text>
</comment>
<dbReference type="InterPro" id="IPR036662">
    <property type="entry name" value="PTS_EIIA_man-typ_sf"/>
</dbReference>
<dbReference type="GO" id="GO:0016020">
    <property type="term" value="C:membrane"/>
    <property type="evidence" value="ECO:0007669"/>
    <property type="project" value="InterPro"/>
</dbReference>
<dbReference type="AlphaFoldDB" id="A0A0R1Y3X8"/>
<keyword evidence="7" id="KW-0418">Kinase</keyword>
<keyword evidence="10" id="KW-1185">Reference proteome</keyword>
<dbReference type="InterPro" id="IPR033887">
    <property type="entry name" value="PTS_IIA_man"/>
</dbReference>
<dbReference type="PANTHER" id="PTHR33799">
    <property type="entry name" value="PTS PERMEASE-RELATED-RELATED"/>
    <property type="match status" value="1"/>
</dbReference>
<dbReference type="GO" id="GO:0016301">
    <property type="term" value="F:kinase activity"/>
    <property type="evidence" value="ECO:0007669"/>
    <property type="project" value="UniProtKB-KW"/>
</dbReference>
<dbReference type="PANTHER" id="PTHR33799:SF1">
    <property type="entry name" value="PTS SYSTEM MANNOSE-SPECIFIC EIIAB COMPONENT-RELATED"/>
    <property type="match status" value="1"/>
</dbReference>
<sequence>MSRKIYFISHNNFAQGLKQAVEMIAGKQDNVTAFGLMPGGDPNAIIKTIEADITDADEVLILGDLEGGSVCNAAMRLTIKDNVTLVTGSNLTLALQVVLDSDPTHLDHQIEQARTGLKRLKLKVSSNQDDNFF</sequence>
<dbReference type="Proteomes" id="UP000051236">
    <property type="component" value="Unassembled WGS sequence"/>
</dbReference>